<dbReference type="InterPro" id="IPR004360">
    <property type="entry name" value="Glyas_Fos-R_dOase_dom"/>
</dbReference>
<evidence type="ECO:0000259" key="1">
    <source>
        <dbReference type="PROSITE" id="PS51819"/>
    </source>
</evidence>
<dbReference type="InterPro" id="IPR029068">
    <property type="entry name" value="Glyas_Bleomycin-R_OHBP_Dase"/>
</dbReference>
<evidence type="ECO:0000313" key="3">
    <source>
        <dbReference type="Proteomes" id="UP001344658"/>
    </source>
</evidence>
<evidence type="ECO:0000313" key="2">
    <source>
        <dbReference type="EMBL" id="MEE4545413.1"/>
    </source>
</evidence>
<dbReference type="SUPFAM" id="SSF54593">
    <property type="entry name" value="Glyoxalase/Bleomycin resistance protein/Dihydroxybiphenyl dioxygenase"/>
    <property type="match status" value="2"/>
</dbReference>
<feature type="domain" description="VOC" evidence="1">
    <location>
        <begin position="8"/>
        <end position="121"/>
    </location>
</feature>
<gene>
    <name evidence="2" type="ORF">V2S66_26025</name>
</gene>
<dbReference type="InterPro" id="IPR052164">
    <property type="entry name" value="Anthracycline_SecMetBiosynth"/>
</dbReference>
<dbReference type="RefSeq" id="WP_330799023.1">
    <property type="nucleotide sequence ID" value="NZ_JAZEWV010000029.1"/>
</dbReference>
<dbReference type="Pfam" id="PF18029">
    <property type="entry name" value="Glyoxalase_6"/>
    <property type="match status" value="1"/>
</dbReference>
<organism evidence="2 3">
    <name type="scientific">Actinacidiphila polyblastidii</name>
    <dbReference type="NCBI Taxonomy" id="3110430"/>
    <lineage>
        <taxon>Bacteria</taxon>
        <taxon>Bacillati</taxon>
        <taxon>Actinomycetota</taxon>
        <taxon>Actinomycetes</taxon>
        <taxon>Kitasatosporales</taxon>
        <taxon>Streptomycetaceae</taxon>
        <taxon>Actinacidiphila</taxon>
    </lineage>
</organism>
<comment type="caution">
    <text evidence="2">The sequence shown here is derived from an EMBL/GenBank/DDBJ whole genome shotgun (WGS) entry which is preliminary data.</text>
</comment>
<dbReference type="InterPro" id="IPR041581">
    <property type="entry name" value="Glyoxalase_6"/>
</dbReference>
<reference evidence="2 3" key="1">
    <citation type="submission" date="2023-12" db="EMBL/GenBank/DDBJ databases">
        <title>Streptomyces sp. V4-01.</title>
        <authorList>
            <person name="Somphong A."/>
            <person name="Phongsopitanun W."/>
        </authorList>
    </citation>
    <scope>NUCLEOTIDE SEQUENCE [LARGE SCALE GENOMIC DNA]</scope>
    <source>
        <strain evidence="2 3">V4-01</strain>
    </source>
</reference>
<dbReference type="CDD" id="cd07247">
    <property type="entry name" value="SgaA_N_like"/>
    <property type="match status" value="2"/>
</dbReference>
<dbReference type="InterPro" id="IPR037523">
    <property type="entry name" value="VOC_core"/>
</dbReference>
<dbReference type="EMBL" id="JAZEWV010000029">
    <property type="protein sequence ID" value="MEE4545413.1"/>
    <property type="molecule type" value="Genomic_DNA"/>
</dbReference>
<accession>A0ABU7PIA6</accession>
<name>A0ABU7PIA6_9ACTN</name>
<dbReference type="PANTHER" id="PTHR33993:SF10">
    <property type="entry name" value="CONSERVED PROTEIN"/>
    <property type="match status" value="1"/>
</dbReference>
<protein>
    <submittedName>
        <fullName evidence="2">VOC family protein</fullName>
    </submittedName>
</protein>
<proteinExistence type="predicted"/>
<feature type="domain" description="VOC" evidence="1">
    <location>
        <begin position="135"/>
        <end position="258"/>
    </location>
</feature>
<keyword evidence="3" id="KW-1185">Reference proteome</keyword>
<dbReference type="PROSITE" id="PS51819">
    <property type="entry name" value="VOC"/>
    <property type="match status" value="2"/>
</dbReference>
<dbReference type="PANTHER" id="PTHR33993">
    <property type="entry name" value="GLYOXALASE-RELATED"/>
    <property type="match status" value="1"/>
</dbReference>
<dbReference type="Gene3D" id="3.10.180.10">
    <property type="entry name" value="2,3-Dihydroxybiphenyl 1,2-Dioxygenase, domain 1"/>
    <property type="match status" value="2"/>
</dbReference>
<sequence length="268" mass="27942">MPGFSEGAPCWADVSLPDLAAGRRFYGQLFGWTFHDQGEAFGHYTMAHSGGKPAAALMAAVDPAMPTAWGVHFASDDAAATADRIREAGGQVLFGPDTVGDSGVMLGALDPGGSFFGVWQAGSHPGFAVVNEPGAYCWTENHTKDAAAVDPFYEAVFGYEAQQIGDGTHFDYKVWSLPGTLPGTPGSQVAGRMQRGGDLPADAPAAYQTYFVVDDCDAAAETVRRLGGQVMHEPHDSPFGRTALVADDQGAGFAVIDVQRTGDPGPGA</sequence>
<dbReference type="Proteomes" id="UP001344658">
    <property type="component" value="Unassembled WGS sequence"/>
</dbReference>
<dbReference type="Pfam" id="PF00903">
    <property type="entry name" value="Glyoxalase"/>
    <property type="match status" value="1"/>
</dbReference>